<proteinExistence type="predicted"/>
<dbReference type="OrthoDB" id="5593455at2759"/>
<gene>
    <name evidence="2" type="ORF">TASK_LOCUS2217</name>
</gene>
<reference evidence="4" key="1">
    <citation type="submission" date="2017-02" db="UniProtKB">
        <authorList>
            <consortium name="WormBaseParasite"/>
        </authorList>
    </citation>
    <scope>IDENTIFICATION</scope>
</reference>
<dbReference type="STRING" id="60517.A0A0R3VXS2"/>
<evidence type="ECO:0000313" key="4">
    <source>
        <dbReference type="WBParaSite" id="TASK_0000221601-mRNA-1"/>
    </source>
</evidence>
<protein>
    <submittedName>
        <fullName evidence="4">AGC-kinase C-terminal domain-containing protein</fullName>
    </submittedName>
</protein>
<evidence type="ECO:0000313" key="3">
    <source>
        <dbReference type="Proteomes" id="UP000282613"/>
    </source>
</evidence>
<dbReference type="WBParaSite" id="TASK_0000221601-mRNA-1">
    <property type="protein sequence ID" value="TASK_0000221601-mRNA-1"/>
    <property type="gene ID" value="TASK_0000221601"/>
</dbReference>
<dbReference type="AlphaFoldDB" id="A0A0R3VXS2"/>
<name>A0A0R3VXS2_TAEAS</name>
<feature type="region of interest" description="Disordered" evidence="1">
    <location>
        <begin position="247"/>
        <end position="267"/>
    </location>
</feature>
<dbReference type="EMBL" id="UYRS01001227">
    <property type="protein sequence ID" value="VDK24582.1"/>
    <property type="molecule type" value="Genomic_DNA"/>
</dbReference>
<sequence>VNIRPLGDLSPGVADFTLSTSTLRIPASLSARDFRRPHTSADKPFVNISPTTPGTKSIVGGGVMGTRSISVSTAPLVPIRGPPILDSILYPFIFDPPNRPMSSRRSTHLPICPSFLDSVTKFLSCGDFYNHRRCVSGFTPDKLVFHLIQDEFSKTLGIKDETNEESNPFGLLKRDEATPTPKLADSWEAIFKTSDDTNETYDRLIDLQDDSAEVKIASKPSQAASAVPKDSDELFLYSICYAPLADIEDDDTSTPSPPPPPQTLHIPRFSTESRALPPPIPPLPIAIALTETWRAQFPNGGGSSFTTTERPAQSLFGQVTLAVAREDLRLLTHSQISSLKPLILIFSRAQRMHDVQAAFSGVSIL</sequence>
<keyword evidence="3" id="KW-1185">Reference proteome</keyword>
<organism evidence="4">
    <name type="scientific">Taenia asiatica</name>
    <name type="common">Asian tapeworm</name>
    <dbReference type="NCBI Taxonomy" id="60517"/>
    <lineage>
        <taxon>Eukaryota</taxon>
        <taxon>Metazoa</taxon>
        <taxon>Spiralia</taxon>
        <taxon>Lophotrochozoa</taxon>
        <taxon>Platyhelminthes</taxon>
        <taxon>Cestoda</taxon>
        <taxon>Eucestoda</taxon>
        <taxon>Cyclophyllidea</taxon>
        <taxon>Taeniidae</taxon>
        <taxon>Taenia</taxon>
    </lineage>
</organism>
<dbReference type="Proteomes" id="UP000282613">
    <property type="component" value="Unassembled WGS sequence"/>
</dbReference>
<accession>A0A0R3VXS2</accession>
<evidence type="ECO:0000256" key="1">
    <source>
        <dbReference type="SAM" id="MobiDB-lite"/>
    </source>
</evidence>
<evidence type="ECO:0000313" key="2">
    <source>
        <dbReference type="EMBL" id="VDK24582.1"/>
    </source>
</evidence>
<reference evidence="2 3" key="2">
    <citation type="submission" date="2018-11" db="EMBL/GenBank/DDBJ databases">
        <authorList>
            <consortium name="Pathogen Informatics"/>
        </authorList>
    </citation>
    <scope>NUCLEOTIDE SEQUENCE [LARGE SCALE GENOMIC DNA]</scope>
</reference>